<name>A0A1G2T5Y2_9BACT</name>
<dbReference type="EMBL" id="MHVL01000041">
    <property type="protein sequence ID" value="OHA92673.1"/>
    <property type="molecule type" value="Genomic_DNA"/>
</dbReference>
<keyword evidence="6" id="KW-0067">ATP-binding</keyword>
<evidence type="ECO:0000313" key="9">
    <source>
        <dbReference type="EMBL" id="OHA92673.1"/>
    </source>
</evidence>
<sequence>MKLSIEEIKEKITPILEKYGVTYAGVFGSVARGDARPDSDVDILVKIRNPISIFVFFKMNDELEEILGRKVDLVTENSLIRYFKPYVMLDLKPLYEVR</sequence>
<keyword evidence="4" id="KW-0479">Metal-binding</keyword>
<dbReference type="InterPro" id="IPR043519">
    <property type="entry name" value="NT_sf"/>
</dbReference>
<proteinExistence type="predicted"/>
<dbReference type="Proteomes" id="UP000179264">
    <property type="component" value="Unassembled WGS sequence"/>
</dbReference>
<accession>A0A1G2T5Y2</accession>
<dbReference type="InterPro" id="IPR052038">
    <property type="entry name" value="Type-VII_TA_antitoxin"/>
</dbReference>
<evidence type="ECO:0000256" key="4">
    <source>
        <dbReference type="ARBA" id="ARBA00022723"/>
    </source>
</evidence>
<protein>
    <recommendedName>
        <fullName evidence="8">Polymerase beta nucleotidyltransferase domain-containing protein</fullName>
    </recommendedName>
</protein>
<gene>
    <name evidence="9" type="ORF">A2W58_01345</name>
</gene>
<dbReference type="GO" id="GO:0005524">
    <property type="term" value="F:ATP binding"/>
    <property type="evidence" value="ECO:0007669"/>
    <property type="project" value="UniProtKB-KW"/>
</dbReference>
<dbReference type="PANTHER" id="PTHR33571">
    <property type="entry name" value="SSL8005 PROTEIN"/>
    <property type="match status" value="1"/>
</dbReference>
<feature type="domain" description="Polymerase beta nucleotidyltransferase" evidence="8">
    <location>
        <begin position="10"/>
        <end position="92"/>
    </location>
</feature>
<comment type="cofactor">
    <cofactor evidence="1">
        <name>Mg(2+)</name>
        <dbReference type="ChEBI" id="CHEBI:18420"/>
    </cofactor>
</comment>
<evidence type="ECO:0000256" key="3">
    <source>
        <dbReference type="ARBA" id="ARBA00022695"/>
    </source>
</evidence>
<evidence type="ECO:0000256" key="6">
    <source>
        <dbReference type="ARBA" id="ARBA00022840"/>
    </source>
</evidence>
<dbReference type="SUPFAM" id="SSF81301">
    <property type="entry name" value="Nucleotidyltransferase"/>
    <property type="match status" value="1"/>
</dbReference>
<dbReference type="CDD" id="cd05403">
    <property type="entry name" value="NT_KNTase_like"/>
    <property type="match status" value="1"/>
</dbReference>
<reference evidence="9" key="1">
    <citation type="journal article" date="2016" name="Nat. Commun.">
        <title>Thousands of microbial genomes shed light on interconnected biogeochemical processes in an aquifer system.</title>
        <authorList>
            <person name="Anantharaman K."/>
            <person name="Brown C.T."/>
            <person name="Hug L.A."/>
            <person name="Sharon I."/>
            <person name="Castelle C.J."/>
            <person name="Probst A.J."/>
            <person name="Thomas B.C."/>
            <person name="Singh A."/>
            <person name="Wilkins M.J."/>
            <person name="Karaoz U."/>
            <person name="Brodie E.L."/>
            <person name="Williams K.H."/>
            <person name="Hubbard S.S."/>
            <person name="Banfield J.F."/>
        </authorList>
    </citation>
    <scope>NUCLEOTIDE SEQUENCE [LARGE SCALE GENOMIC DNA]</scope>
</reference>
<organism evidence="9">
    <name type="scientific">Candidatus Zambryskibacteria bacterium RIFCSPHIGHO2_02_38_10.5</name>
    <dbReference type="NCBI Taxonomy" id="1802742"/>
    <lineage>
        <taxon>Bacteria</taxon>
        <taxon>Candidatus Zambryskiibacteriota</taxon>
    </lineage>
</organism>
<dbReference type="Pfam" id="PF18765">
    <property type="entry name" value="Polbeta"/>
    <property type="match status" value="1"/>
</dbReference>
<evidence type="ECO:0000256" key="2">
    <source>
        <dbReference type="ARBA" id="ARBA00022679"/>
    </source>
</evidence>
<evidence type="ECO:0000256" key="5">
    <source>
        <dbReference type="ARBA" id="ARBA00022741"/>
    </source>
</evidence>
<dbReference type="Gene3D" id="3.30.460.10">
    <property type="entry name" value="Beta Polymerase, domain 2"/>
    <property type="match status" value="1"/>
</dbReference>
<dbReference type="InterPro" id="IPR041633">
    <property type="entry name" value="Polbeta"/>
</dbReference>
<evidence type="ECO:0000259" key="8">
    <source>
        <dbReference type="Pfam" id="PF18765"/>
    </source>
</evidence>
<evidence type="ECO:0000256" key="1">
    <source>
        <dbReference type="ARBA" id="ARBA00001946"/>
    </source>
</evidence>
<dbReference type="GO" id="GO:0046872">
    <property type="term" value="F:metal ion binding"/>
    <property type="evidence" value="ECO:0007669"/>
    <property type="project" value="UniProtKB-KW"/>
</dbReference>
<dbReference type="PANTHER" id="PTHR33571:SF14">
    <property type="entry name" value="PROTEIN ADENYLYLTRANSFERASE MJ0435-RELATED"/>
    <property type="match status" value="1"/>
</dbReference>
<comment type="caution">
    <text evidence="9">The sequence shown here is derived from an EMBL/GenBank/DDBJ whole genome shotgun (WGS) entry which is preliminary data.</text>
</comment>
<keyword evidence="3" id="KW-0548">Nucleotidyltransferase</keyword>
<keyword evidence="7" id="KW-0460">Magnesium</keyword>
<dbReference type="GO" id="GO:0016779">
    <property type="term" value="F:nucleotidyltransferase activity"/>
    <property type="evidence" value="ECO:0007669"/>
    <property type="project" value="UniProtKB-KW"/>
</dbReference>
<evidence type="ECO:0000256" key="7">
    <source>
        <dbReference type="ARBA" id="ARBA00022842"/>
    </source>
</evidence>
<keyword evidence="2" id="KW-0808">Transferase</keyword>
<keyword evidence="5" id="KW-0547">Nucleotide-binding</keyword>
<dbReference type="AlphaFoldDB" id="A0A1G2T5Y2"/>